<name>A0ABW6I0S5_9FLAO</name>
<accession>A0ABW6I0S5</accession>
<reference evidence="1 2" key="1">
    <citation type="submission" date="2024-06" db="EMBL/GenBank/DDBJ databases">
        <title>Flavobacterium spp. isolated from glacier.</title>
        <authorList>
            <person name="Han D."/>
        </authorList>
    </citation>
    <scope>NUCLEOTIDE SEQUENCE [LARGE SCALE GENOMIC DNA]</scope>
    <source>
        <strain evidence="1 2">ZS1P70</strain>
    </source>
</reference>
<protein>
    <recommendedName>
        <fullName evidence="3">DUF465 domain-containing protein</fullName>
    </recommendedName>
</protein>
<sequence length="51" mass="6278">MNTIQDKIQIVQMEINVESDPERKKEMQKQLQKLQLRKEIETIRKKIEQLR</sequence>
<organism evidence="1 2">
    <name type="scientific">Flavobacterium zhoui</name>
    <dbReference type="NCBI Taxonomy" id="3230414"/>
    <lineage>
        <taxon>Bacteria</taxon>
        <taxon>Pseudomonadati</taxon>
        <taxon>Bacteroidota</taxon>
        <taxon>Flavobacteriia</taxon>
        <taxon>Flavobacteriales</taxon>
        <taxon>Flavobacteriaceae</taxon>
        <taxon>Flavobacterium</taxon>
    </lineage>
</organism>
<evidence type="ECO:0008006" key="3">
    <source>
        <dbReference type="Google" id="ProtNLM"/>
    </source>
</evidence>
<evidence type="ECO:0000313" key="1">
    <source>
        <dbReference type="EMBL" id="MFE3869874.1"/>
    </source>
</evidence>
<proteinExistence type="predicted"/>
<dbReference type="Proteomes" id="UP001600107">
    <property type="component" value="Unassembled WGS sequence"/>
</dbReference>
<evidence type="ECO:0000313" key="2">
    <source>
        <dbReference type="Proteomes" id="UP001600107"/>
    </source>
</evidence>
<gene>
    <name evidence="1" type="ORF">ACFX5F_01395</name>
</gene>
<keyword evidence="2" id="KW-1185">Reference proteome</keyword>
<dbReference type="EMBL" id="JBHZPY010000001">
    <property type="protein sequence ID" value="MFE3869874.1"/>
    <property type="molecule type" value="Genomic_DNA"/>
</dbReference>
<comment type="caution">
    <text evidence="1">The sequence shown here is derived from an EMBL/GenBank/DDBJ whole genome shotgun (WGS) entry which is preliminary data.</text>
</comment>